<dbReference type="EMBL" id="CP037422">
    <property type="protein sequence ID" value="QDU11621.1"/>
    <property type="molecule type" value="Genomic_DNA"/>
</dbReference>
<dbReference type="SMART" id="SM00955">
    <property type="entry name" value="RNB"/>
    <property type="match status" value="1"/>
</dbReference>
<comment type="similarity">
    <text evidence="7">Belongs to the RNR ribonuclease family. RNase R subfamily.</text>
</comment>
<keyword evidence="6 7" id="KW-0694">RNA-binding</keyword>
<evidence type="ECO:0000256" key="7">
    <source>
        <dbReference type="HAMAP-Rule" id="MF_01895"/>
    </source>
</evidence>
<gene>
    <name evidence="7 10" type="primary">rnr</name>
    <name evidence="10" type="ORF">V202x_50450</name>
</gene>
<dbReference type="NCBIfam" id="TIGR02063">
    <property type="entry name" value="RNase_R"/>
    <property type="match status" value="1"/>
</dbReference>
<dbReference type="SMART" id="SM00316">
    <property type="entry name" value="S1"/>
    <property type="match status" value="1"/>
</dbReference>
<feature type="compositionally biased region" description="Basic residues" evidence="8">
    <location>
        <begin position="740"/>
        <end position="760"/>
    </location>
</feature>
<keyword evidence="2 7" id="KW-0963">Cytoplasm</keyword>
<name>A0A517X286_9PLAN</name>
<dbReference type="InterPro" id="IPR003029">
    <property type="entry name" value="S1_domain"/>
</dbReference>
<dbReference type="InterPro" id="IPR012340">
    <property type="entry name" value="NA-bd_OB-fold"/>
</dbReference>
<dbReference type="OrthoDB" id="9764149at2"/>
<dbReference type="PROSITE" id="PS50126">
    <property type="entry name" value="S1"/>
    <property type="match status" value="1"/>
</dbReference>
<dbReference type="GO" id="GO:0003723">
    <property type="term" value="F:RNA binding"/>
    <property type="evidence" value="ECO:0007669"/>
    <property type="project" value="UniProtKB-UniRule"/>
</dbReference>
<keyword evidence="4 7" id="KW-0378">Hydrolase</keyword>
<feature type="region of interest" description="Disordered" evidence="8">
    <location>
        <begin position="710"/>
        <end position="760"/>
    </location>
</feature>
<keyword evidence="3 7" id="KW-0540">Nuclease</keyword>
<dbReference type="SUPFAM" id="SSF50249">
    <property type="entry name" value="Nucleic acid-binding proteins"/>
    <property type="match status" value="4"/>
</dbReference>
<organism evidence="10 11">
    <name type="scientific">Gimesia aquarii</name>
    <dbReference type="NCBI Taxonomy" id="2527964"/>
    <lineage>
        <taxon>Bacteria</taxon>
        <taxon>Pseudomonadati</taxon>
        <taxon>Planctomycetota</taxon>
        <taxon>Planctomycetia</taxon>
        <taxon>Planctomycetales</taxon>
        <taxon>Planctomycetaceae</taxon>
        <taxon>Gimesia</taxon>
    </lineage>
</organism>
<dbReference type="InterPro" id="IPR004476">
    <property type="entry name" value="RNase_II/RNase_R"/>
</dbReference>
<dbReference type="AlphaFoldDB" id="A0A517X286"/>
<proteinExistence type="inferred from homology"/>
<dbReference type="Pfam" id="PF00773">
    <property type="entry name" value="RNB"/>
    <property type="match status" value="1"/>
</dbReference>
<dbReference type="InterPro" id="IPR011805">
    <property type="entry name" value="RNase_R"/>
</dbReference>
<evidence type="ECO:0000256" key="4">
    <source>
        <dbReference type="ARBA" id="ARBA00022801"/>
    </source>
</evidence>
<dbReference type="NCBIfam" id="TIGR00358">
    <property type="entry name" value="3_prime_RNase"/>
    <property type="match status" value="1"/>
</dbReference>
<evidence type="ECO:0000256" key="5">
    <source>
        <dbReference type="ARBA" id="ARBA00022839"/>
    </source>
</evidence>
<keyword evidence="11" id="KW-1185">Reference proteome</keyword>
<evidence type="ECO:0000313" key="10">
    <source>
        <dbReference type="EMBL" id="QDU11621.1"/>
    </source>
</evidence>
<dbReference type="HAMAP" id="MF_01895">
    <property type="entry name" value="RNase_R"/>
    <property type="match status" value="1"/>
</dbReference>
<dbReference type="EC" id="3.1.13.1" evidence="7"/>
<dbReference type="Pfam" id="PF17876">
    <property type="entry name" value="CSD2"/>
    <property type="match status" value="1"/>
</dbReference>
<dbReference type="PANTHER" id="PTHR23355:SF9">
    <property type="entry name" value="DIS3-LIKE EXONUCLEASE 2"/>
    <property type="match status" value="1"/>
</dbReference>
<evidence type="ECO:0000313" key="11">
    <source>
        <dbReference type="Proteomes" id="UP000318384"/>
    </source>
</evidence>
<evidence type="ECO:0000256" key="1">
    <source>
        <dbReference type="ARBA" id="ARBA00001849"/>
    </source>
</evidence>
<dbReference type="RefSeq" id="WP_145179388.1">
    <property type="nucleotide sequence ID" value="NZ_CP037422.1"/>
</dbReference>
<evidence type="ECO:0000256" key="3">
    <source>
        <dbReference type="ARBA" id="ARBA00022722"/>
    </source>
</evidence>
<feature type="domain" description="S1 motif" evidence="9">
    <location>
        <begin position="627"/>
        <end position="711"/>
    </location>
</feature>
<comment type="subcellular location">
    <subcellularLocation>
        <location evidence="7">Cytoplasm</location>
    </subcellularLocation>
</comment>
<dbReference type="CDD" id="cd04471">
    <property type="entry name" value="S1_RNase_R"/>
    <property type="match status" value="1"/>
</dbReference>
<evidence type="ECO:0000256" key="2">
    <source>
        <dbReference type="ARBA" id="ARBA00022490"/>
    </source>
</evidence>
<sequence length="760" mass="85328">MPDFEKKILDYVTRPGYTPVREKSLLKKVGGSKSTASEFEQAMESLRARKDILVSDSGLIRPVKKEGWIAGTIKKTNSGAGYLIPHHKPDDIAHDQRHAGDLYISERDLGDAQTGDEVYATVVNRRRSGGQICGRVVEIIERASTTFVGTYFEAQGEGYVHVDGKIFNSPIHVGDPGAKGVHSDDKVVIDILRFPSRNYLGQGVISKVLGPHGKPGVDLLSIIYEFGIPMDFPEEVLEAAREQASLFDEKKWGDRRDLTKETIVTIDPADARDFDDAISLSRDERGHWLLGVHIADVAHFVKEGSTLDREAKNRGTSVYLPGRVIPMLPEVISNGLASLQEGQVRFTKSALIEFTAEGIPIHTEFANSVIKVTQRFAYEQVMPIVQGRDQEGGNVSTPVRSLLKNMHHLAMILRGRRFSAGALELHLSEVRLTFDAKHRVSGVVEREHDESHQIIEEFMLAANIAVAEAFNDRELRFLRRVHPSPELPRQLAFADFVNALGYTLKKAQSRKDLQKIVEQVHGTPVEQAINYALLRSLKQAEYTDEELGHYALAVDHYCHFTSPIRRYPDLTIHRMIDEIIERPEKGKGQSPQGLRQLGQELSLRERRAEAAERELTKVKLLTWMIDNEIKTLNTMITGVETFGLFCRGTDVPVEGLLHISRLGKHDYFNVDSAKFSIVGERTGQEYRIGDMLTVEVEKIDLDRRELDFRLPNSKKAGKPAKNGASQRGGKSSKSFSKAKPNTKKNSRKLKSQRGKKKKRK</sequence>
<evidence type="ECO:0000256" key="8">
    <source>
        <dbReference type="SAM" id="MobiDB-lite"/>
    </source>
</evidence>
<evidence type="ECO:0000259" key="9">
    <source>
        <dbReference type="PROSITE" id="PS50126"/>
    </source>
</evidence>
<evidence type="ECO:0000256" key="6">
    <source>
        <dbReference type="ARBA" id="ARBA00022884"/>
    </source>
</evidence>
<comment type="catalytic activity">
    <reaction evidence="1 7">
        <text>Exonucleolytic cleavage in the 3'- to 5'-direction to yield nucleoside 5'-phosphates.</text>
        <dbReference type="EC" id="3.1.13.1"/>
    </reaction>
</comment>
<dbReference type="InterPro" id="IPR001900">
    <property type="entry name" value="RNase_II/R"/>
</dbReference>
<dbReference type="GO" id="GO:0006402">
    <property type="term" value="P:mRNA catabolic process"/>
    <property type="evidence" value="ECO:0007669"/>
    <property type="project" value="TreeGrafter"/>
</dbReference>
<dbReference type="GO" id="GO:0005829">
    <property type="term" value="C:cytosol"/>
    <property type="evidence" value="ECO:0007669"/>
    <property type="project" value="TreeGrafter"/>
</dbReference>
<keyword evidence="5 7" id="KW-0269">Exonuclease</keyword>
<dbReference type="Proteomes" id="UP000318384">
    <property type="component" value="Chromosome"/>
</dbReference>
<comment type="function">
    <text evidence="7">3'-5' exoribonuclease that releases 5'-nucleoside monophosphates and is involved in maturation of structured RNAs.</text>
</comment>
<dbReference type="GO" id="GO:0008859">
    <property type="term" value="F:exoribonuclease II activity"/>
    <property type="evidence" value="ECO:0007669"/>
    <property type="project" value="UniProtKB-UniRule"/>
</dbReference>
<dbReference type="InterPro" id="IPR040476">
    <property type="entry name" value="CSD2"/>
</dbReference>
<dbReference type="Gene3D" id="2.40.50.140">
    <property type="entry name" value="Nucleic acid-binding proteins"/>
    <property type="match status" value="2"/>
</dbReference>
<accession>A0A517X286</accession>
<dbReference type="PANTHER" id="PTHR23355">
    <property type="entry name" value="RIBONUCLEASE"/>
    <property type="match status" value="1"/>
</dbReference>
<dbReference type="InterPro" id="IPR050180">
    <property type="entry name" value="RNR_Ribonuclease"/>
</dbReference>
<dbReference type="Pfam" id="PF00575">
    <property type="entry name" value="S1"/>
    <property type="match status" value="1"/>
</dbReference>
<protein>
    <recommendedName>
        <fullName evidence="7">Ribonuclease R</fullName>
        <shortName evidence="7">RNase R</shortName>
        <ecNumber evidence="7">3.1.13.1</ecNumber>
    </recommendedName>
</protein>
<reference evidence="10 11" key="1">
    <citation type="submission" date="2019-03" db="EMBL/GenBank/DDBJ databases">
        <title>Deep-cultivation of Planctomycetes and their phenomic and genomic characterization uncovers novel biology.</title>
        <authorList>
            <person name="Wiegand S."/>
            <person name="Jogler M."/>
            <person name="Boedeker C."/>
            <person name="Pinto D."/>
            <person name="Vollmers J."/>
            <person name="Rivas-Marin E."/>
            <person name="Kohn T."/>
            <person name="Peeters S.H."/>
            <person name="Heuer A."/>
            <person name="Rast P."/>
            <person name="Oberbeckmann S."/>
            <person name="Bunk B."/>
            <person name="Jeske O."/>
            <person name="Meyerdierks A."/>
            <person name="Storesund J.E."/>
            <person name="Kallscheuer N."/>
            <person name="Luecker S."/>
            <person name="Lage O.M."/>
            <person name="Pohl T."/>
            <person name="Merkel B.J."/>
            <person name="Hornburger P."/>
            <person name="Mueller R.-W."/>
            <person name="Bruemmer F."/>
            <person name="Labrenz M."/>
            <person name="Spormann A.M."/>
            <person name="Op den Camp H."/>
            <person name="Overmann J."/>
            <person name="Amann R."/>
            <person name="Jetten M.S.M."/>
            <person name="Mascher T."/>
            <person name="Medema M.H."/>
            <person name="Devos D.P."/>
            <person name="Kaster A.-K."/>
            <person name="Ovreas L."/>
            <person name="Rohde M."/>
            <person name="Galperin M.Y."/>
            <person name="Jogler C."/>
        </authorList>
    </citation>
    <scope>NUCLEOTIDE SEQUENCE [LARGE SCALE GENOMIC DNA]</scope>
    <source>
        <strain evidence="10 11">V202</strain>
    </source>
</reference>